<sequence>MRQASATWRAGIPRIGILNGTSQRELFAWAAQEGLRTAYRKLPIAELREADRLYMTHGGWVIPVDDLDGRTLDYDPAEIAAMNDAIHTGRTHDDALAIGPTGDYEY</sequence>
<organism evidence="1 2">
    <name type="scientific">Bifidobacterium pullorum subsp. saeculare</name>
    <dbReference type="NCBI Taxonomy" id="78257"/>
    <lineage>
        <taxon>Bacteria</taxon>
        <taxon>Bacillati</taxon>
        <taxon>Actinomycetota</taxon>
        <taxon>Actinomycetes</taxon>
        <taxon>Bifidobacteriales</taxon>
        <taxon>Bifidobacteriaceae</taxon>
        <taxon>Bifidobacterium</taxon>
    </lineage>
</organism>
<dbReference type="Gene3D" id="3.20.10.10">
    <property type="entry name" value="D-amino Acid Aminotransferase, subunit A, domain 2"/>
    <property type="match status" value="1"/>
</dbReference>
<dbReference type="Pfam" id="PF01063">
    <property type="entry name" value="Aminotran_4"/>
    <property type="match status" value="1"/>
</dbReference>
<dbReference type="InterPro" id="IPR043132">
    <property type="entry name" value="BCAT-like_C"/>
</dbReference>
<dbReference type="AlphaFoldDB" id="A0A939B8V6"/>
<protein>
    <submittedName>
        <fullName evidence="1">Aminotransferase class IV</fullName>
    </submittedName>
</protein>
<dbReference type="SUPFAM" id="SSF56752">
    <property type="entry name" value="D-aminoacid aminotransferase-like PLP-dependent enzymes"/>
    <property type="match status" value="1"/>
</dbReference>
<dbReference type="InterPro" id="IPR001544">
    <property type="entry name" value="Aminotrans_IV"/>
</dbReference>
<evidence type="ECO:0000313" key="1">
    <source>
        <dbReference type="EMBL" id="MBM6700277.1"/>
    </source>
</evidence>
<proteinExistence type="predicted"/>
<comment type="caution">
    <text evidence="1">The sequence shown here is derived from an EMBL/GenBank/DDBJ whole genome shotgun (WGS) entry which is preliminary data.</text>
</comment>
<dbReference type="Proteomes" id="UP000718821">
    <property type="component" value="Unassembled WGS sequence"/>
</dbReference>
<gene>
    <name evidence="1" type="ORF">H7U32_08225</name>
</gene>
<dbReference type="InterPro" id="IPR036038">
    <property type="entry name" value="Aminotransferase-like"/>
</dbReference>
<keyword evidence="2" id="KW-1185">Reference proteome</keyword>
<dbReference type="EMBL" id="JACLYU010000021">
    <property type="protein sequence ID" value="MBM6700277.1"/>
    <property type="molecule type" value="Genomic_DNA"/>
</dbReference>
<keyword evidence="1" id="KW-0808">Transferase</keyword>
<name>A0A939B8V6_9BIFI</name>
<evidence type="ECO:0000313" key="2">
    <source>
        <dbReference type="Proteomes" id="UP000718821"/>
    </source>
</evidence>
<reference evidence="1" key="2">
    <citation type="journal article" date="2021" name="Sci. Rep.">
        <title>The distribution of antibiotic resistance genes in chicken gut microbiota commensals.</title>
        <authorList>
            <person name="Juricova H."/>
            <person name="Matiasovicova J."/>
            <person name="Kubasova T."/>
            <person name="Cejkova D."/>
            <person name="Rychlik I."/>
        </authorList>
    </citation>
    <scope>NUCLEOTIDE SEQUENCE</scope>
    <source>
        <strain evidence="1">An836</strain>
    </source>
</reference>
<dbReference type="GO" id="GO:0008483">
    <property type="term" value="F:transaminase activity"/>
    <property type="evidence" value="ECO:0007669"/>
    <property type="project" value="UniProtKB-KW"/>
</dbReference>
<keyword evidence="1" id="KW-0032">Aminotransferase</keyword>
<reference evidence="1" key="1">
    <citation type="submission" date="2020-08" db="EMBL/GenBank/DDBJ databases">
        <authorList>
            <person name="Cejkova D."/>
            <person name="Kubasova T."/>
            <person name="Jahodarova E."/>
            <person name="Rychlik I."/>
        </authorList>
    </citation>
    <scope>NUCLEOTIDE SEQUENCE</scope>
    <source>
        <strain evidence="1">An836</strain>
    </source>
</reference>
<accession>A0A939B8V6</accession>